<evidence type="ECO:0000256" key="5">
    <source>
        <dbReference type="ARBA" id="ARBA00017565"/>
    </source>
</evidence>
<dbReference type="PANTHER" id="PTHR43690">
    <property type="entry name" value="NARDILYSIN"/>
    <property type="match status" value="1"/>
</dbReference>
<evidence type="ECO:0000256" key="7">
    <source>
        <dbReference type="ARBA" id="ARBA00022723"/>
    </source>
</evidence>
<feature type="domain" description="Coenzyme PQQ synthesis protein F-like C-terminal lobe" evidence="18">
    <location>
        <begin position="751"/>
        <end position="850"/>
    </location>
</feature>
<evidence type="ECO:0000256" key="11">
    <source>
        <dbReference type="ARBA" id="ARBA00029597"/>
    </source>
</evidence>
<evidence type="ECO:0000256" key="3">
    <source>
        <dbReference type="ARBA" id="ARBA00007261"/>
    </source>
</evidence>
<dbReference type="GO" id="GO:0006508">
    <property type="term" value="P:proteolysis"/>
    <property type="evidence" value="ECO:0007669"/>
    <property type="project" value="UniProtKB-KW"/>
</dbReference>
<dbReference type="Pfam" id="PF16187">
    <property type="entry name" value="Peptidase_M16_M"/>
    <property type="match status" value="1"/>
</dbReference>
<evidence type="ECO:0000256" key="4">
    <source>
        <dbReference type="ARBA" id="ARBA00012449"/>
    </source>
</evidence>
<dbReference type="FunFam" id="3.30.830.10:FF:000005">
    <property type="entry name" value="nardilysin isoform X1"/>
    <property type="match status" value="1"/>
</dbReference>
<keyword evidence="8" id="KW-0378">Hydrolase</keyword>
<evidence type="ECO:0000313" key="19">
    <source>
        <dbReference type="EMBL" id="EHR42156.1"/>
    </source>
</evidence>
<evidence type="ECO:0000259" key="17">
    <source>
        <dbReference type="Pfam" id="PF16187"/>
    </source>
</evidence>
<dbReference type="RefSeq" id="WP_008949563.1">
    <property type="nucleotide sequence ID" value="NZ_AHTH01000005.1"/>
</dbReference>
<evidence type="ECO:0000313" key="20">
    <source>
        <dbReference type="Proteomes" id="UP000012046"/>
    </source>
</evidence>
<dbReference type="eggNOG" id="COG1025">
    <property type="taxonomic scope" value="Bacteria"/>
</dbReference>
<dbReference type="EC" id="3.4.24.55" evidence="4"/>
<dbReference type="Pfam" id="PF22456">
    <property type="entry name" value="PqqF-like_C_4"/>
    <property type="match status" value="1"/>
</dbReference>
<dbReference type="PATRIC" id="fig|1129374.4.peg.554"/>
<evidence type="ECO:0000256" key="6">
    <source>
        <dbReference type="ARBA" id="ARBA00022670"/>
    </source>
</evidence>
<evidence type="ECO:0000259" key="16">
    <source>
        <dbReference type="Pfam" id="PF05193"/>
    </source>
</evidence>
<dbReference type="PANTHER" id="PTHR43690:SF18">
    <property type="entry name" value="INSULIN-DEGRADING ENZYME-RELATED"/>
    <property type="match status" value="1"/>
</dbReference>
<evidence type="ECO:0000256" key="9">
    <source>
        <dbReference type="ARBA" id="ARBA00022833"/>
    </source>
</evidence>
<evidence type="ECO:0000256" key="1">
    <source>
        <dbReference type="ARBA" id="ARBA00001947"/>
    </source>
</evidence>
<dbReference type="InterPro" id="IPR032632">
    <property type="entry name" value="Peptidase_M16_M"/>
</dbReference>
<dbReference type="FunFam" id="3.30.830.10:FF:000012">
    <property type="entry name" value="Protease 3"/>
    <property type="match status" value="1"/>
</dbReference>
<dbReference type="STRING" id="1129374.AJE_02736"/>
<gene>
    <name evidence="19" type="ORF">AJE_02736</name>
</gene>
<keyword evidence="9" id="KW-0862">Zinc</keyword>
<comment type="function">
    <text evidence="2">Endopeptidase that degrades small peptides of less than 7 kDa, such as glucagon and insulin.</text>
</comment>
<dbReference type="AlphaFoldDB" id="H3ZB42"/>
<dbReference type="InterPro" id="IPR011249">
    <property type="entry name" value="Metalloenz_LuxS/M16"/>
</dbReference>
<dbReference type="PROSITE" id="PS00143">
    <property type="entry name" value="INSULINASE"/>
    <property type="match status" value="1"/>
</dbReference>
<evidence type="ECO:0000256" key="14">
    <source>
        <dbReference type="RuleBase" id="RU004447"/>
    </source>
</evidence>
<comment type="caution">
    <text evidence="19">The sequence shown here is derived from an EMBL/GenBank/DDBJ whole genome shotgun (WGS) entry which is preliminary data.</text>
</comment>
<evidence type="ECO:0000256" key="2">
    <source>
        <dbReference type="ARBA" id="ARBA00002184"/>
    </source>
</evidence>
<proteinExistence type="inferred from homology"/>
<evidence type="ECO:0000259" key="18">
    <source>
        <dbReference type="Pfam" id="PF22456"/>
    </source>
</evidence>
<dbReference type="InterPro" id="IPR054734">
    <property type="entry name" value="PqqF-like_C_4"/>
</dbReference>
<evidence type="ECO:0000259" key="15">
    <source>
        <dbReference type="Pfam" id="PF00675"/>
    </source>
</evidence>
<keyword evidence="10" id="KW-0482">Metalloprotease</keyword>
<keyword evidence="6" id="KW-0645">Protease</keyword>
<feature type="domain" description="Peptidase M16 N-terminal" evidence="15">
    <location>
        <begin position="27"/>
        <end position="142"/>
    </location>
</feature>
<reference evidence="19 20" key="1">
    <citation type="journal article" date="2012" name="J. Bacteriol.">
        <title>Genome Sequence of Extracellular-Protease-Producing Alishewanella jeotgali Isolated from Traditional Korean Fermented Seafood.</title>
        <authorList>
            <person name="Jung J."/>
            <person name="Chun J."/>
            <person name="Park W."/>
        </authorList>
    </citation>
    <scope>NUCLEOTIDE SEQUENCE [LARGE SCALE GENOMIC DNA]</scope>
    <source>
        <strain evidence="19 20">KCTC 22429</strain>
    </source>
</reference>
<feature type="domain" description="Peptidase M16 C-terminal" evidence="16">
    <location>
        <begin position="188"/>
        <end position="365"/>
    </location>
</feature>
<evidence type="ECO:0000256" key="8">
    <source>
        <dbReference type="ARBA" id="ARBA00022801"/>
    </source>
</evidence>
<organism evidence="19 20">
    <name type="scientific">Alishewanella jeotgali KCTC 22429</name>
    <dbReference type="NCBI Taxonomy" id="1129374"/>
    <lineage>
        <taxon>Bacteria</taxon>
        <taxon>Pseudomonadati</taxon>
        <taxon>Pseudomonadota</taxon>
        <taxon>Gammaproteobacteria</taxon>
        <taxon>Alteromonadales</taxon>
        <taxon>Alteromonadaceae</taxon>
        <taxon>Alishewanella</taxon>
    </lineage>
</organism>
<dbReference type="GO" id="GO:0046872">
    <property type="term" value="F:metal ion binding"/>
    <property type="evidence" value="ECO:0007669"/>
    <property type="project" value="UniProtKB-KW"/>
</dbReference>
<dbReference type="InterPro" id="IPR050626">
    <property type="entry name" value="Peptidase_M16"/>
</dbReference>
<comment type="cofactor">
    <cofactor evidence="1">
        <name>Zn(2+)</name>
        <dbReference type="ChEBI" id="CHEBI:29105"/>
    </cofactor>
</comment>
<accession>H3ZB42</accession>
<sequence>MASSPILQSPNDPRQYRHLVLANGLTVLLVHQADSEKSAAALTVNVGHFDDPIEREGLAHFLEHMLFLGSAAYPQAGEVQQFISEHGGSHNAWTGTEHSQFYFDLEQQHFADGLSRFAAMFTAPLFSSDYVEKERQAIEAEFSLKLKDDSRRIYQVHKESINPAHPFAKFSVGNAQTLADHPHESLQQAVKRFFDSQYSAHRMSLCLVGPQSLLELEKLARNYFSDIKADVAAKSPLQVPLYLSEQLQLQLQIRPHKSSQRLVLSFALPDIQPWYRYKMVSFLAHLLGDEGPGSLLALLKNAGLVNQLSAGGGIDGSNYKDFTLAFELTLLGRQHYQQIVQAVFAKLALLRQSPFPEQLFQERQKLLQWAYQFYEPATALQTATDLSLNLQHYPLQDVIFGDYRMETPPPALYRQLLQYFTADNLRLMLIADDVDTNREARWYQTPYQISPIDAQLLASLQQIQVPATLQLPAANPYLIADLELLSPADHLAAPQLFFESHELSLWYKPDTDFNSPKGHIFLQLSLPLSCQTLTQQAASRLWVELLLDRFNQQFYAATTAGLNYFLHVHRQGLSLQTNGLSANQLQLIGDILLQLPDPQFCEQRFAELKQQLCRHWLNSSKNKPVATLFSKLSAVLQPQNPEPVQLAASLANLSYEDFQHFRQQVWQQLHLEALMLGNWSVEAAAALQRRLQDWLQTQNNSGSAPKSKQCYIRDLGPVWLQASPEYESDHALIAYLPAREKSPTMMALFMLANHILAPRYFHQLRTEQQLGYLVGTGYVPVNTLPGIAFYVQSPNHAADVLYQATEAFFRHFIGELSQLHDRDFQSLKQGLAAQLAERDTSLSARAKRYWSALSQGDYDFDLTQRILNALEDIDRLRFQDFLSQLLAADYDVLLLATDPPPMDNYVKRLHKSQLTELLQQQRKCF</sequence>
<dbReference type="Pfam" id="PF00675">
    <property type="entry name" value="Peptidase_M16"/>
    <property type="match status" value="1"/>
</dbReference>
<name>H3ZB42_9ALTE</name>
<dbReference type="InterPro" id="IPR001431">
    <property type="entry name" value="Pept_M16_Zn_BS"/>
</dbReference>
<dbReference type="SUPFAM" id="SSF63411">
    <property type="entry name" value="LuxS/MPP-like metallohydrolase"/>
    <property type="match status" value="4"/>
</dbReference>
<dbReference type="Gene3D" id="3.30.830.10">
    <property type="entry name" value="Metalloenzyme, LuxS/M16 peptidase-like"/>
    <property type="match status" value="4"/>
</dbReference>
<evidence type="ECO:0000256" key="10">
    <source>
        <dbReference type="ARBA" id="ARBA00023049"/>
    </source>
</evidence>
<protein>
    <recommendedName>
        <fullName evidence="5">Protease 3</fullName>
        <ecNumber evidence="4">3.4.24.55</ecNumber>
    </recommendedName>
    <alternativeName>
        <fullName evidence="13">Pitrilysin</fullName>
    </alternativeName>
    <alternativeName>
        <fullName evidence="12">Protease III</fullName>
    </alternativeName>
    <alternativeName>
        <fullName evidence="11">Protease pi</fullName>
    </alternativeName>
</protein>
<dbReference type="GO" id="GO:0005737">
    <property type="term" value="C:cytoplasm"/>
    <property type="evidence" value="ECO:0007669"/>
    <property type="project" value="UniProtKB-ARBA"/>
</dbReference>
<keyword evidence="20" id="KW-1185">Reference proteome</keyword>
<comment type="similarity">
    <text evidence="3 14">Belongs to the peptidase M16 family.</text>
</comment>
<dbReference type="InterPro" id="IPR011765">
    <property type="entry name" value="Pept_M16_N"/>
</dbReference>
<keyword evidence="7" id="KW-0479">Metal-binding</keyword>
<evidence type="ECO:0000256" key="13">
    <source>
        <dbReference type="ARBA" id="ARBA00033450"/>
    </source>
</evidence>
<dbReference type="Pfam" id="PF05193">
    <property type="entry name" value="Peptidase_M16_C"/>
    <property type="match status" value="1"/>
</dbReference>
<dbReference type="InterPro" id="IPR007863">
    <property type="entry name" value="Peptidase_M16_C"/>
</dbReference>
<dbReference type="EMBL" id="AHTH01000005">
    <property type="protein sequence ID" value="EHR42156.1"/>
    <property type="molecule type" value="Genomic_DNA"/>
</dbReference>
<dbReference type="GO" id="GO:0004222">
    <property type="term" value="F:metalloendopeptidase activity"/>
    <property type="evidence" value="ECO:0007669"/>
    <property type="project" value="UniProtKB-EC"/>
</dbReference>
<evidence type="ECO:0000256" key="12">
    <source>
        <dbReference type="ARBA" id="ARBA00031184"/>
    </source>
</evidence>
<feature type="domain" description="Peptidase M16 middle/third" evidence="17">
    <location>
        <begin position="371"/>
        <end position="647"/>
    </location>
</feature>
<dbReference type="Proteomes" id="UP000012046">
    <property type="component" value="Unassembled WGS sequence"/>
</dbReference>